<gene>
    <name evidence="3" type="ORF">GHA_00779</name>
</gene>
<organism evidence="3 4">
    <name type="scientific">Providencia rettgeri</name>
    <dbReference type="NCBI Taxonomy" id="587"/>
    <lineage>
        <taxon>Bacteria</taxon>
        <taxon>Pseudomonadati</taxon>
        <taxon>Pseudomonadota</taxon>
        <taxon>Gammaproteobacteria</taxon>
        <taxon>Enterobacterales</taxon>
        <taxon>Morganellaceae</taxon>
        <taxon>Providencia</taxon>
    </lineage>
</organism>
<sequence>MVEESEFHSVNGMVKWRSSGNVMKTIANIEFNQLPLSEGIMTVSQCIRHDFPLMKVQAQLDSLVSSAKSCIDLTADNETKIQQLTSLFYQEWSFGPAEGIYLLSDMLWLDKVLSSKQGTPVTLGAIFLYVAERLGIAIYPAIFPTQLLFISERNDGSQWVINPVNGESLSLHTLNLWLKGTVDPFSEFYHDQLDVAENSVVIRKIFDTLKASLMEEKKMELALRVCETLLTLDPEDPYEIRDRGLILAHLDCNHVALSDLNYFIEHCPEDPVSEMIKIQIYSLDNHPVVLH</sequence>
<dbReference type="EMBL" id="CAHPSF010000001">
    <property type="protein sequence ID" value="CAB5671385.1"/>
    <property type="molecule type" value="Genomic_DNA"/>
</dbReference>
<protein>
    <recommendedName>
        <fullName evidence="2">Protein SirB1 N-terminal domain-containing protein</fullName>
    </recommendedName>
</protein>
<dbReference type="Pfam" id="PF13371">
    <property type="entry name" value="TPR_9"/>
    <property type="match status" value="1"/>
</dbReference>
<dbReference type="Proteomes" id="UP000834611">
    <property type="component" value="Unassembled WGS sequence"/>
</dbReference>
<dbReference type="AlphaFoldDB" id="A0A9N8D0J7"/>
<evidence type="ECO:0000256" key="1">
    <source>
        <dbReference type="ARBA" id="ARBA00007100"/>
    </source>
</evidence>
<evidence type="ECO:0000313" key="3">
    <source>
        <dbReference type="EMBL" id="CAB5671385.1"/>
    </source>
</evidence>
<comment type="similarity">
    <text evidence="1">Belongs to the UPF0162 family.</text>
</comment>
<dbReference type="Pfam" id="PF13369">
    <property type="entry name" value="Transglut_core2"/>
    <property type="match status" value="1"/>
</dbReference>
<comment type="caution">
    <text evidence="3">The sequence shown here is derived from an EMBL/GenBank/DDBJ whole genome shotgun (WGS) entry which is preliminary data.</text>
</comment>
<proteinExistence type="inferred from homology"/>
<dbReference type="InterPro" id="IPR032698">
    <property type="entry name" value="SirB1_N"/>
</dbReference>
<evidence type="ECO:0000313" key="4">
    <source>
        <dbReference type="Proteomes" id="UP000834611"/>
    </source>
</evidence>
<accession>A0A9N8D0J7</accession>
<reference evidence="3" key="1">
    <citation type="submission" date="2020-05" db="EMBL/GenBank/DDBJ databases">
        <authorList>
            <person name="Delgado-Blas J."/>
        </authorList>
    </citation>
    <scope>NUCLEOTIDE SEQUENCE</scope>
    <source>
        <strain evidence="3">BB1453</strain>
    </source>
</reference>
<dbReference type="NCBIfam" id="NF008188">
    <property type="entry name" value="PRK10941.1"/>
    <property type="match status" value="1"/>
</dbReference>
<dbReference type="SUPFAM" id="SSF48452">
    <property type="entry name" value="TPR-like"/>
    <property type="match status" value="1"/>
</dbReference>
<evidence type="ECO:0000259" key="2">
    <source>
        <dbReference type="Pfam" id="PF13369"/>
    </source>
</evidence>
<name>A0A9N8D0J7_PRORE</name>
<feature type="domain" description="Protein SirB1 N-terminal" evidence="2">
    <location>
        <begin position="55"/>
        <end position="205"/>
    </location>
</feature>
<dbReference type="InterPro" id="IPR011990">
    <property type="entry name" value="TPR-like_helical_dom_sf"/>
</dbReference>